<evidence type="ECO:0000259" key="5">
    <source>
        <dbReference type="SMART" id="SM00563"/>
    </source>
</evidence>
<comment type="caution">
    <text evidence="6">The sequence shown here is derived from an EMBL/GenBank/DDBJ whole genome shotgun (WGS) entry which is preliminary data.</text>
</comment>
<evidence type="ECO:0000256" key="2">
    <source>
        <dbReference type="ARBA" id="ARBA00022679"/>
    </source>
</evidence>
<dbReference type="PANTHER" id="PTHR10434:SF66">
    <property type="entry name" value="PHOSPHOLIPID_GLYCEROL ACYLTRANSFERASE DOMAIN-CONTAINING PROTEIN"/>
    <property type="match status" value="1"/>
</dbReference>
<keyword evidence="7" id="KW-1185">Reference proteome</keyword>
<dbReference type="Proteomes" id="UP000242258">
    <property type="component" value="Unassembled WGS sequence"/>
</dbReference>
<dbReference type="SMART" id="SM00563">
    <property type="entry name" value="PlsC"/>
    <property type="match status" value="1"/>
</dbReference>
<dbReference type="PANTHER" id="PTHR10434">
    <property type="entry name" value="1-ACYL-SN-GLYCEROL-3-PHOSPHATE ACYLTRANSFERASE"/>
    <property type="match status" value="1"/>
</dbReference>
<dbReference type="Pfam" id="PF01553">
    <property type="entry name" value="Acyltransferase"/>
    <property type="match status" value="1"/>
</dbReference>
<evidence type="ECO:0000313" key="7">
    <source>
        <dbReference type="Proteomes" id="UP000242258"/>
    </source>
</evidence>
<dbReference type="SUPFAM" id="SSF69593">
    <property type="entry name" value="Glycerol-3-phosphate (1)-acyltransferase"/>
    <property type="match status" value="1"/>
</dbReference>
<reference evidence="7" key="1">
    <citation type="submission" date="2016-09" db="EMBL/GenBank/DDBJ databases">
        <authorList>
            <person name="Wan X."/>
            <person name="Hou S."/>
        </authorList>
    </citation>
    <scope>NUCLEOTIDE SEQUENCE [LARGE SCALE GENOMIC DNA]</scope>
    <source>
        <strain evidence="7">KH87</strain>
    </source>
</reference>
<organism evidence="6 7">
    <name type="scientific">Rheinheimera salexigens</name>
    <dbReference type="NCBI Taxonomy" id="1628148"/>
    <lineage>
        <taxon>Bacteria</taxon>
        <taxon>Pseudomonadati</taxon>
        <taxon>Pseudomonadota</taxon>
        <taxon>Gammaproteobacteria</taxon>
        <taxon>Chromatiales</taxon>
        <taxon>Chromatiaceae</taxon>
        <taxon>Rheinheimera</taxon>
    </lineage>
</organism>
<protein>
    <submittedName>
        <fullName evidence="6">Acyl-phosphate glycerol 3-phosphate acyltransferase</fullName>
    </submittedName>
</protein>
<evidence type="ECO:0000256" key="4">
    <source>
        <dbReference type="SAM" id="Phobius"/>
    </source>
</evidence>
<dbReference type="GO" id="GO:0006654">
    <property type="term" value="P:phosphatidic acid biosynthetic process"/>
    <property type="evidence" value="ECO:0007669"/>
    <property type="project" value="TreeGrafter"/>
</dbReference>
<dbReference type="AlphaFoldDB" id="A0A1E7Q9W8"/>
<keyword evidence="4" id="KW-1133">Transmembrane helix</keyword>
<evidence type="ECO:0000313" key="6">
    <source>
        <dbReference type="EMBL" id="OEY70891.1"/>
    </source>
</evidence>
<dbReference type="InterPro" id="IPR002123">
    <property type="entry name" value="Plipid/glycerol_acylTrfase"/>
</dbReference>
<dbReference type="OrthoDB" id="9812274at2"/>
<proteinExistence type="predicted"/>
<dbReference type="RefSeq" id="WP_070050559.1">
    <property type="nucleotide sequence ID" value="NZ_CBCSDO010000001.1"/>
</dbReference>
<dbReference type="EMBL" id="MKEK01000001">
    <property type="protein sequence ID" value="OEY70891.1"/>
    <property type="molecule type" value="Genomic_DNA"/>
</dbReference>
<accession>A0A1E7Q9W8</accession>
<dbReference type="GO" id="GO:0003841">
    <property type="term" value="F:1-acylglycerol-3-phosphate O-acyltransferase activity"/>
    <property type="evidence" value="ECO:0007669"/>
    <property type="project" value="TreeGrafter"/>
</dbReference>
<dbReference type="STRING" id="1628148.BI198_01720"/>
<sequence>MQQLNHWYRILATGFCFAVFGIGGVLLSLTVFPLQRLFIRDLEQRKRHARHTVHKAFKGFIALMRFVGIFNFNFTASAQLEQARGQIIIANHPSLIDVVALIAMTPQADCVVKAQLFSNPFMRGVITSTGYISNSDPDKLLDDCAASLNKGNNLIIFPEGTRSTPGSTLVFQRGAANIALRAKRGYLALYICCQPSTLTKQEKWYQVPAKKPTLSIKYLQDIQLTDYLERIQSPSLAARQLTRDLQYFYQQAVK</sequence>
<gene>
    <name evidence="6" type="ORF">BI198_01720</name>
</gene>
<dbReference type="CDD" id="cd07989">
    <property type="entry name" value="LPLAT_AGPAT-like"/>
    <property type="match status" value="1"/>
</dbReference>
<keyword evidence="4" id="KW-0812">Transmembrane</keyword>
<feature type="domain" description="Phospholipid/glycerol acyltransferase" evidence="5">
    <location>
        <begin position="86"/>
        <end position="186"/>
    </location>
</feature>
<evidence type="ECO:0000256" key="1">
    <source>
        <dbReference type="ARBA" id="ARBA00005189"/>
    </source>
</evidence>
<comment type="pathway">
    <text evidence="1">Lipid metabolism.</text>
</comment>
<name>A0A1E7Q9W8_9GAMM</name>
<keyword evidence="2 6" id="KW-0808">Transferase</keyword>
<keyword evidence="3 6" id="KW-0012">Acyltransferase</keyword>
<feature type="transmembrane region" description="Helical" evidence="4">
    <location>
        <begin position="6"/>
        <end position="34"/>
    </location>
</feature>
<evidence type="ECO:0000256" key="3">
    <source>
        <dbReference type="ARBA" id="ARBA00023315"/>
    </source>
</evidence>
<keyword evidence="4" id="KW-0472">Membrane</keyword>